<comment type="caution">
    <text evidence="16">The sequence shown here is derived from an EMBL/GenBank/DDBJ whole genome shotgun (WGS) entry which is preliminary data.</text>
</comment>
<keyword evidence="4" id="KW-0813">Transport</keyword>
<evidence type="ECO:0000256" key="7">
    <source>
        <dbReference type="ARBA" id="ARBA00022729"/>
    </source>
</evidence>
<name>A0A5N5TP97_9CRUS</name>
<evidence type="ECO:0000256" key="11">
    <source>
        <dbReference type="ARBA" id="ARBA00023065"/>
    </source>
</evidence>
<keyword evidence="7 15" id="KW-0732">Signal</keyword>
<dbReference type="GO" id="GO:0006816">
    <property type="term" value="P:calcium ion transport"/>
    <property type="evidence" value="ECO:0007669"/>
    <property type="project" value="UniProtKB-KW"/>
</dbReference>
<keyword evidence="17" id="KW-1185">Reference proteome</keyword>
<dbReference type="AlphaFoldDB" id="A0A5N5TP97"/>
<dbReference type="Pfam" id="PF06682">
    <property type="entry name" value="SARAF"/>
    <property type="match status" value="1"/>
</dbReference>
<evidence type="ECO:0000256" key="3">
    <source>
        <dbReference type="ARBA" id="ARBA00016584"/>
    </source>
</evidence>
<evidence type="ECO:0000256" key="4">
    <source>
        <dbReference type="ARBA" id="ARBA00022448"/>
    </source>
</evidence>
<evidence type="ECO:0000313" key="16">
    <source>
        <dbReference type="EMBL" id="KAB7508000.1"/>
    </source>
</evidence>
<keyword evidence="10 14" id="KW-1133">Transmembrane helix</keyword>
<protein>
    <recommendedName>
        <fullName evidence="3">Store-operated calcium entry-associated regulatory factor</fullName>
    </recommendedName>
    <alternativeName>
        <fullName evidence="13">Transmembrane protein 66</fullName>
    </alternativeName>
</protein>
<dbReference type="GO" id="GO:2001256">
    <property type="term" value="P:regulation of store-operated calcium entry"/>
    <property type="evidence" value="ECO:0007669"/>
    <property type="project" value="InterPro"/>
</dbReference>
<keyword evidence="12 14" id="KW-0472">Membrane</keyword>
<dbReference type="OrthoDB" id="20303at2759"/>
<dbReference type="GO" id="GO:0005789">
    <property type="term" value="C:endoplasmic reticulum membrane"/>
    <property type="evidence" value="ECO:0007669"/>
    <property type="project" value="UniProtKB-SubCell"/>
</dbReference>
<evidence type="ECO:0000256" key="1">
    <source>
        <dbReference type="ARBA" id="ARBA00004115"/>
    </source>
</evidence>
<evidence type="ECO:0000256" key="13">
    <source>
        <dbReference type="ARBA" id="ARBA00031116"/>
    </source>
</evidence>
<evidence type="ECO:0000256" key="6">
    <source>
        <dbReference type="ARBA" id="ARBA00022692"/>
    </source>
</evidence>
<evidence type="ECO:0000256" key="9">
    <source>
        <dbReference type="ARBA" id="ARBA00022837"/>
    </source>
</evidence>
<evidence type="ECO:0000256" key="14">
    <source>
        <dbReference type="SAM" id="Phobius"/>
    </source>
</evidence>
<feature type="signal peptide" evidence="15">
    <location>
        <begin position="1"/>
        <end position="22"/>
    </location>
</feature>
<keyword evidence="11" id="KW-0406">Ion transport</keyword>
<gene>
    <name evidence="16" type="primary">saraf</name>
    <name evidence="16" type="ORF">Anas_00606</name>
</gene>
<organism evidence="16 17">
    <name type="scientific">Armadillidium nasatum</name>
    <dbReference type="NCBI Taxonomy" id="96803"/>
    <lineage>
        <taxon>Eukaryota</taxon>
        <taxon>Metazoa</taxon>
        <taxon>Ecdysozoa</taxon>
        <taxon>Arthropoda</taxon>
        <taxon>Crustacea</taxon>
        <taxon>Multicrustacea</taxon>
        <taxon>Malacostraca</taxon>
        <taxon>Eumalacostraca</taxon>
        <taxon>Peracarida</taxon>
        <taxon>Isopoda</taxon>
        <taxon>Oniscidea</taxon>
        <taxon>Crinocheta</taxon>
        <taxon>Armadillidiidae</taxon>
        <taxon>Armadillidium</taxon>
    </lineage>
</organism>
<dbReference type="EMBL" id="SEYY01000103">
    <property type="protein sequence ID" value="KAB7508000.1"/>
    <property type="molecule type" value="Genomic_DNA"/>
</dbReference>
<feature type="chain" id="PRO_5024405063" description="Store-operated calcium entry-associated regulatory factor" evidence="15">
    <location>
        <begin position="23"/>
        <end position="276"/>
    </location>
</feature>
<keyword evidence="5" id="KW-0109">Calcium transport</keyword>
<keyword evidence="6 14" id="KW-0812">Transmembrane</keyword>
<dbReference type="PROSITE" id="PS51257">
    <property type="entry name" value="PROKAR_LIPOPROTEIN"/>
    <property type="match status" value="1"/>
</dbReference>
<comment type="subcellular location">
    <subcellularLocation>
        <location evidence="1">Endoplasmic reticulum membrane</location>
        <topology evidence="1">Single-pass type I membrane protein</topology>
    </subcellularLocation>
</comment>
<feature type="transmembrane region" description="Helical" evidence="14">
    <location>
        <begin position="168"/>
        <end position="186"/>
    </location>
</feature>
<proteinExistence type="inferred from homology"/>
<sequence>MYLFKELLILIFSCTFILSCEAAWGMKEEKKIKLKDIEVLTLYHGKMTAGRRSSPVPQLECVEGTAPCSAFKPKVVQCINRGSDGYNVQWECKTDMDNAYRFGDVEVSCEGYDYPDDPYVLHGSCGLKYSIDYTEEGLNRKKHNYYGNDHQSSYTTYGKKSSSSMSSIIADLIVYIGMGLIVYALYRTCTNSGRYAGQDAYSTTEDDYPSGGGGGGGGYGWFGGNNNQQPPPYNAHNRYNDDASCRNRSAHGGGTGTGGFWTGAATGGLLGYMFGK</sequence>
<dbReference type="PANTHER" id="PTHR15929:SF0">
    <property type="entry name" value="STORE-OPERATED CALCIUM ENTRY-ASSOCIATED REGULATORY FACTOR"/>
    <property type="match status" value="1"/>
</dbReference>
<comment type="similarity">
    <text evidence="2">Belongs to the SARAF family.</text>
</comment>
<evidence type="ECO:0000256" key="12">
    <source>
        <dbReference type="ARBA" id="ARBA00023136"/>
    </source>
</evidence>
<evidence type="ECO:0000256" key="8">
    <source>
        <dbReference type="ARBA" id="ARBA00022824"/>
    </source>
</evidence>
<dbReference type="Proteomes" id="UP000326759">
    <property type="component" value="Unassembled WGS sequence"/>
</dbReference>
<evidence type="ECO:0000256" key="2">
    <source>
        <dbReference type="ARBA" id="ARBA00006833"/>
    </source>
</evidence>
<evidence type="ECO:0000256" key="5">
    <source>
        <dbReference type="ARBA" id="ARBA00022568"/>
    </source>
</evidence>
<keyword evidence="9" id="KW-0106">Calcium</keyword>
<dbReference type="InterPro" id="IPR009567">
    <property type="entry name" value="SARAF"/>
</dbReference>
<dbReference type="PANTHER" id="PTHR15929">
    <property type="entry name" value="STORE-OPERATED CALCIUM ENTRY-ASSOCIATED REGULATORY FACTOR"/>
    <property type="match status" value="1"/>
</dbReference>
<accession>A0A5N5TP97</accession>
<evidence type="ECO:0000313" key="17">
    <source>
        <dbReference type="Proteomes" id="UP000326759"/>
    </source>
</evidence>
<reference evidence="16 17" key="1">
    <citation type="journal article" date="2019" name="PLoS Biol.">
        <title>Sex chromosomes control vertical transmission of feminizing Wolbachia symbionts in an isopod.</title>
        <authorList>
            <person name="Becking T."/>
            <person name="Chebbi M.A."/>
            <person name="Giraud I."/>
            <person name="Moumen B."/>
            <person name="Laverre T."/>
            <person name="Caubet Y."/>
            <person name="Peccoud J."/>
            <person name="Gilbert C."/>
            <person name="Cordaux R."/>
        </authorList>
    </citation>
    <scope>NUCLEOTIDE SEQUENCE [LARGE SCALE GENOMIC DNA]</scope>
    <source>
        <strain evidence="16">ANa2</strain>
        <tissue evidence="16">Whole body excluding digestive tract and cuticle</tissue>
    </source>
</reference>
<evidence type="ECO:0000256" key="10">
    <source>
        <dbReference type="ARBA" id="ARBA00022989"/>
    </source>
</evidence>
<evidence type="ECO:0000256" key="15">
    <source>
        <dbReference type="SAM" id="SignalP"/>
    </source>
</evidence>
<keyword evidence="8" id="KW-0256">Endoplasmic reticulum</keyword>